<sequence length="518" mass="57458">MDSCSVKHLQWGGTWPSYAQFHDLAMQGYRFIPVVRRLLADSLTPVGLYARLSKERTGTFLLESAEYGESWSRYSFIGVNSIAQLRSRDGQACWMGKVPVGIPLTGDVISVTDRTLHVLKSPRVHGLPNLTGGLVGTIGWDALRHWEPAVSSASRIETDQPELALALSTDLAVMDHVNGSVWLIANAVNFDDRPSRERTAYEDALTRLDDMQLKASRPVQGESKVNVLDPDARLPDVRFRTDRDDYLAAVEQAKRHIVDGDVFQVVLSQRIEADCRCDPFDVYRVLRTLNPSPYMYFITLTDQEERPFNIVGSSPETLIEVNDGKALTYPIAGSRPRGRSEEEDERLAKELLADPKELSEHTMLVDLSRNDLSRVCKPDSVGVLSLMEIRRFSHIMHLCSTVTGTVRADMTALDVFKAAFPAGTLSGAPKTRAVQIINALEPIDRGIYGGTVGYFDFAGNMDMAIAIRTAFIQDHVAYVQSGAGIVLDSIPESEWEETRNKAAASIEAVRIASQLRTM</sequence>
<evidence type="ECO:0000256" key="7">
    <source>
        <dbReference type="ARBA" id="ARBA00022605"/>
    </source>
</evidence>
<evidence type="ECO:0000256" key="2">
    <source>
        <dbReference type="ARBA" id="ARBA00004873"/>
    </source>
</evidence>
<evidence type="ECO:0000313" key="19">
    <source>
        <dbReference type="Proteomes" id="UP000028730"/>
    </source>
</evidence>
<dbReference type="InterPro" id="IPR005256">
    <property type="entry name" value="Anth_synth_I_PabB"/>
</dbReference>
<dbReference type="NCBIfam" id="TIGR00564">
    <property type="entry name" value="trpE_most"/>
    <property type="match status" value="1"/>
</dbReference>
<evidence type="ECO:0000256" key="1">
    <source>
        <dbReference type="ARBA" id="ARBA00001946"/>
    </source>
</evidence>
<dbReference type="GO" id="GO:0004049">
    <property type="term" value="F:anthranilate synthase activity"/>
    <property type="evidence" value="ECO:0007669"/>
    <property type="project" value="UniProtKB-EC"/>
</dbReference>
<dbReference type="eggNOG" id="COG0147">
    <property type="taxonomic scope" value="Bacteria"/>
</dbReference>
<keyword evidence="12 15" id="KW-0456">Lyase</keyword>
<feature type="domain" description="Chorismate-utilising enzyme C-terminal" evidence="16">
    <location>
        <begin position="243"/>
        <end position="501"/>
    </location>
</feature>
<reference evidence="18 19" key="1">
    <citation type="journal article" date="2014" name="Appl. Environ. Microbiol.">
        <title>Genomic encyclopedia of type strains of the genus Bifidobacterium.</title>
        <authorList>
            <person name="Milani C."/>
            <person name="Lugli G.A."/>
            <person name="Duranti S."/>
            <person name="Turroni F."/>
            <person name="Bottacini F."/>
            <person name="Mangifesta M."/>
            <person name="Sanchez B."/>
            <person name="Viappiani A."/>
            <person name="Mancabelli L."/>
            <person name="Taminiau B."/>
            <person name="Delcenserie V."/>
            <person name="Barrangou R."/>
            <person name="Margolles A."/>
            <person name="van Sinderen D."/>
            <person name="Ventura M."/>
        </authorList>
    </citation>
    <scope>NUCLEOTIDE SEQUENCE [LARGE SCALE GENOMIC DNA]</scope>
    <source>
        <strain evidence="18 19">DSM 19703</strain>
    </source>
</reference>
<evidence type="ECO:0000256" key="4">
    <source>
        <dbReference type="ARBA" id="ARBA00011575"/>
    </source>
</evidence>
<comment type="similarity">
    <text evidence="3 15">Belongs to the anthranilate synthase component I family.</text>
</comment>
<keyword evidence="8 15" id="KW-0479">Metal-binding</keyword>
<dbReference type="SUPFAM" id="SSF56322">
    <property type="entry name" value="ADC synthase"/>
    <property type="match status" value="1"/>
</dbReference>
<keyword evidence="11 15" id="KW-0057">Aromatic amino acid biosynthesis</keyword>
<dbReference type="Pfam" id="PF04715">
    <property type="entry name" value="Anth_synt_I_N"/>
    <property type="match status" value="1"/>
</dbReference>
<dbReference type="InterPro" id="IPR005801">
    <property type="entry name" value="ADC_synthase"/>
</dbReference>
<dbReference type="PANTHER" id="PTHR11236:SF46">
    <property type="entry name" value="ANTHRANILATE SYNTHASE COMPONENT 1"/>
    <property type="match status" value="1"/>
</dbReference>
<name>A0A080N2M6_9BIFI</name>
<keyword evidence="19" id="KW-1185">Reference proteome</keyword>
<evidence type="ECO:0000256" key="5">
    <source>
        <dbReference type="ARBA" id="ARBA00012266"/>
    </source>
</evidence>
<dbReference type="Gene3D" id="3.60.120.10">
    <property type="entry name" value="Anthranilate synthase"/>
    <property type="match status" value="1"/>
</dbReference>
<organism evidence="18 19">
    <name type="scientific">Bifidobacterium bombi DSM 19703</name>
    <dbReference type="NCBI Taxonomy" id="1341695"/>
    <lineage>
        <taxon>Bacteria</taxon>
        <taxon>Bacillati</taxon>
        <taxon>Actinomycetota</taxon>
        <taxon>Actinomycetes</taxon>
        <taxon>Bifidobacteriales</taxon>
        <taxon>Bifidobacteriaceae</taxon>
        <taxon>Bifidobacterium</taxon>
    </lineage>
</organism>
<evidence type="ECO:0000256" key="10">
    <source>
        <dbReference type="ARBA" id="ARBA00022842"/>
    </source>
</evidence>
<dbReference type="InterPro" id="IPR015890">
    <property type="entry name" value="Chorismate_C"/>
</dbReference>
<evidence type="ECO:0000313" key="18">
    <source>
        <dbReference type="EMBL" id="KFF31111.1"/>
    </source>
</evidence>
<dbReference type="PANTHER" id="PTHR11236">
    <property type="entry name" value="AMINOBENZOATE/ANTHRANILATE SYNTHASE"/>
    <property type="match status" value="1"/>
</dbReference>
<dbReference type="InterPro" id="IPR006805">
    <property type="entry name" value="Anth_synth_I_N"/>
</dbReference>
<feature type="domain" description="Anthranilate synthase component I N-terminal" evidence="17">
    <location>
        <begin position="41"/>
        <end position="182"/>
    </location>
</feature>
<dbReference type="Proteomes" id="UP000028730">
    <property type="component" value="Unassembled WGS sequence"/>
</dbReference>
<evidence type="ECO:0000259" key="17">
    <source>
        <dbReference type="Pfam" id="PF04715"/>
    </source>
</evidence>
<evidence type="ECO:0000259" key="16">
    <source>
        <dbReference type="Pfam" id="PF00425"/>
    </source>
</evidence>
<comment type="cofactor">
    <cofactor evidence="1 15">
        <name>Mg(2+)</name>
        <dbReference type="ChEBI" id="CHEBI:18420"/>
    </cofactor>
</comment>
<evidence type="ECO:0000256" key="15">
    <source>
        <dbReference type="RuleBase" id="RU364045"/>
    </source>
</evidence>
<dbReference type="EC" id="4.1.3.27" evidence="5 15"/>
<comment type="subunit">
    <text evidence="4 15">Heterotetramer consisting of two non-identical subunits: a beta subunit (TrpG) and a large alpha subunit (TrpE).</text>
</comment>
<proteinExistence type="inferred from homology"/>
<dbReference type="STRING" id="1341695.BBOMB_0443"/>
<accession>A0A080N2M6</accession>
<evidence type="ECO:0000256" key="12">
    <source>
        <dbReference type="ARBA" id="ARBA00023239"/>
    </source>
</evidence>
<dbReference type="Pfam" id="PF00425">
    <property type="entry name" value="Chorismate_bind"/>
    <property type="match status" value="1"/>
</dbReference>
<dbReference type="OrthoDB" id="3518032at2"/>
<protein>
    <recommendedName>
        <fullName evidence="6 15">Anthranilate synthase component 1</fullName>
        <ecNumber evidence="5 15">4.1.3.27</ecNumber>
    </recommendedName>
</protein>
<evidence type="ECO:0000256" key="13">
    <source>
        <dbReference type="ARBA" id="ARBA00025634"/>
    </source>
</evidence>
<dbReference type="GO" id="GO:0046872">
    <property type="term" value="F:metal ion binding"/>
    <property type="evidence" value="ECO:0007669"/>
    <property type="project" value="UniProtKB-KW"/>
</dbReference>
<evidence type="ECO:0000256" key="3">
    <source>
        <dbReference type="ARBA" id="ARBA00009562"/>
    </source>
</evidence>
<evidence type="ECO:0000256" key="8">
    <source>
        <dbReference type="ARBA" id="ARBA00022723"/>
    </source>
</evidence>
<evidence type="ECO:0000256" key="6">
    <source>
        <dbReference type="ARBA" id="ARBA00020653"/>
    </source>
</evidence>
<dbReference type="RefSeq" id="WP_044086915.1">
    <property type="nucleotide sequence ID" value="NZ_ATLK01000001.1"/>
</dbReference>
<dbReference type="GO" id="GO:0000162">
    <property type="term" value="P:L-tryptophan biosynthetic process"/>
    <property type="evidence" value="ECO:0007669"/>
    <property type="project" value="UniProtKB-UniPathway"/>
</dbReference>
<comment type="pathway">
    <text evidence="2 15">Amino-acid biosynthesis; L-tryptophan biosynthesis; L-tryptophan from chorismate: step 1/5.</text>
</comment>
<dbReference type="AlphaFoldDB" id="A0A080N2M6"/>
<dbReference type="InterPro" id="IPR019999">
    <property type="entry name" value="Anth_synth_I-like"/>
</dbReference>
<keyword evidence="9 15" id="KW-0822">Tryptophan biosynthesis</keyword>
<comment type="caution">
    <text evidence="18">The sequence shown here is derived from an EMBL/GenBank/DDBJ whole genome shotgun (WGS) entry which is preliminary data.</text>
</comment>
<evidence type="ECO:0000256" key="9">
    <source>
        <dbReference type="ARBA" id="ARBA00022822"/>
    </source>
</evidence>
<comment type="function">
    <text evidence="13 15">Part of a heterotetrameric complex that catalyzes the two-step biosynthesis of anthranilate, an intermediate in the biosynthesis of L-tryptophan. In the first step, the glutamine-binding beta subunit (TrpG) of anthranilate synthase (AS) provides the glutamine amidotransferase activity which generates ammonia as a substrate that, along with chorismate, is used in the second step, catalyzed by the large alpha subunit of AS (TrpE) to produce anthranilate. In the absence of TrpG, TrpE can synthesize anthranilate directly from chorismate and high concentrations of ammonia.</text>
</comment>
<evidence type="ECO:0000256" key="14">
    <source>
        <dbReference type="ARBA" id="ARBA00047683"/>
    </source>
</evidence>
<dbReference type="EMBL" id="ATLK01000001">
    <property type="protein sequence ID" value="KFF31111.1"/>
    <property type="molecule type" value="Genomic_DNA"/>
</dbReference>
<evidence type="ECO:0000256" key="11">
    <source>
        <dbReference type="ARBA" id="ARBA00023141"/>
    </source>
</evidence>
<keyword evidence="10 15" id="KW-0460">Magnesium</keyword>
<dbReference type="PRINTS" id="PR00095">
    <property type="entry name" value="ANTSNTHASEI"/>
</dbReference>
<dbReference type="UniPathway" id="UPA00035">
    <property type="reaction ID" value="UER00040"/>
</dbReference>
<gene>
    <name evidence="15" type="primary">trpE</name>
    <name evidence="18" type="ORF">BBOMB_0443</name>
</gene>
<comment type="catalytic activity">
    <reaction evidence="14 15">
        <text>chorismate + L-glutamine = anthranilate + pyruvate + L-glutamate + H(+)</text>
        <dbReference type="Rhea" id="RHEA:21732"/>
        <dbReference type="ChEBI" id="CHEBI:15361"/>
        <dbReference type="ChEBI" id="CHEBI:15378"/>
        <dbReference type="ChEBI" id="CHEBI:16567"/>
        <dbReference type="ChEBI" id="CHEBI:29748"/>
        <dbReference type="ChEBI" id="CHEBI:29985"/>
        <dbReference type="ChEBI" id="CHEBI:58359"/>
        <dbReference type="EC" id="4.1.3.27"/>
    </reaction>
</comment>
<keyword evidence="7 15" id="KW-0028">Amino-acid biosynthesis</keyword>